<evidence type="ECO:0000259" key="15">
    <source>
        <dbReference type="PROSITE" id="PS50109"/>
    </source>
</evidence>
<dbReference type="GO" id="GO:0000155">
    <property type="term" value="F:phosphorelay sensor kinase activity"/>
    <property type="evidence" value="ECO:0007669"/>
    <property type="project" value="InterPro"/>
</dbReference>
<accession>A0A1I0FQ33</accession>
<dbReference type="STRING" id="237682.SAMN05421676_10652"/>
<dbReference type="RefSeq" id="WP_093134899.1">
    <property type="nucleotide sequence ID" value="NZ_FOHJ01000006.1"/>
</dbReference>
<dbReference type="InterPro" id="IPR003661">
    <property type="entry name" value="HisK_dim/P_dom"/>
</dbReference>
<dbReference type="InterPro" id="IPR036890">
    <property type="entry name" value="HATPase_C_sf"/>
</dbReference>
<evidence type="ECO:0000256" key="8">
    <source>
        <dbReference type="ARBA" id="ARBA00022741"/>
    </source>
</evidence>
<dbReference type="SMART" id="SM00387">
    <property type="entry name" value="HATPase_c"/>
    <property type="match status" value="1"/>
</dbReference>
<evidence type="ECO:0000256" key="9">
    <source>
        <dbReference type="ARBA" id="ARBA00022777"/>
    </source>
</evidence>
<dbReference type="Gene3D" id="3.30.565.10">
    <property type="entry name" value="Histidine kinase-like ATPase, C-terminal domain"/>
    <property type="match status" value="1"/>
</dbReference>
<dbReference type="Gene3D" id="1.10.287.130">
    <property type="match status" value="1"/>
</dbReference>
<keyword evidence="7" id="KW-0812">Transmembrane</keyword>
<dbReference type="Proteomes" id="UP000199095">
    <property type="component" value="Unassembled WGS sequence"/>
</dbReference>
<keyword evidence="5" id="KW-0597">Phosphoprotein</keyword>
<evidence type="ECO:0000256" key="6">
    <source>
        <dbReference type="ARBA" id="ARBA00022679"/>
    </source>
</evidence>
<dbReference type="SUPFAM" id="SSF47384">
    <property type="entry name" value="Homodimeric domain of signal transducing histidine kinase"/>
    <property type="match status" value="1"/>
</dbReference>
<dbReference type="EC" id="2.7.13.3" evidence="3"/>
<dbReference type="PANTHER" id="PTHR45528:SF1">
    <property type="entry name" value="SENSOR HISTIDINE KINASE CPXA"/>
    <property type="match status" value="1"/>
</dbReference>
<dbReference type="AlphaFoldDB" id="A0A1I0FQ33"/>
<evidence type="ECO:0000256" key="12">
    <source>
        <dbReference type="ARBA" id="ARBA00023012"/>
    </source>
</evidence>
<evidence type="ECO:0000256" key="14">
    <source>
        <dbReference type="SAM" id="Coils"/>
    </source>
</evidence>
<evidence type="ECO:0000256" key="13">
    <source>
        <dbReference type="ARBA" id="ARBA00023136"/>
    </source>
</evidence>
<keyword evidence="6" id="KW-0808">Transferase</keyword>
<organism evidence="16 17">
    <name type="scientific">Salinibacillus kushneri</name>
    <dbReference type="NCBI Taxonomy" id="237682"/>
    <lineage>
        <taxon>Bacteria</taxon>
        <taxon>Bacillati</taxon>
        <taxon>Bacillota</taxon>
        <taxon>Bacilli</taxon>
        <taxon>Bacillales</taxon>
        <taxon>Bacillaceae</taxon>
        <taxon>Salinibacillus</taxon>
    </lineage>
</organism>
<dbReference type="CDD" id="cd00082">
    <property type="entry name" value="HisKA"/>
    <property type="match status" value="1"/>
</dbReference>
<sequence>MWGWIFVFMALALLLYLYFLKRELRKLKHAVKELPTRSSYGSRLFIDFRSNALMDLVDELNQVIDKFEEKNRQAKQMEENVRLSITGLSHDLRTPLTSINGYVQLLNEITDETKRMHYLGIISNSIQRLMEMTDHFYDLARIETNQKEITLSSFSLSHLIEEIFLSFYEQFEDKKIRLQFPEKMNDRQIIADKLMLTRVIQNIVQNILRYAKSKAVISYKNEDNNLVFSVSNNIKKDSKVAVEKVFMRFYTEDTSRTNPESSGLGLYLSKKLVEKMNGKMNARLYDNWFIVEIHLPLNKVHT</sequence>
<keyword evidence="11" id="KW-1133">Transmembrane helix</keyword>
<keyword evidence="10" id="KW-0067">ATP-binding</keyword>
<dbReference type="EMBL" id="FOHJ01000006">
    <property type="protein sequence ID" value="SET60561.1"/>
    <property type="molecule type" value="Genomic_DNA"/>
</dbReference>
<evidence type="ECO:0000256" key="4">
    <source>
        <dbReference type="ARBA" id="ARBA00022475"/>
    </source>
</evidence>
<dbReference type="InterPro" id="IPR005467">
    <property type="entry name" value="His_kinase_dom"/>
</dbReference>
<gene>
    <name evidence="16" type="ORF">SAMN05421676_10652</name>
</gene>
<keyword evidence="8" id="KW-0547">Nucleotide-binding</keyword>
<dbReference type="Pfam" id="PF00512">
    <property type="entry name" value="HisKA"/>
    <property type="match status" value="1"/>
</dbReference>
<dbReference type="OrthoDB" id="9792991at2"/>
<feature type="domain" description="Histidine kinase" evidence="15">
    <location>
        <begin position="87"/>
        <end position="299"/>
    </location>
</feature>
<evidence type="ECO:0000256" key="3">
    <source>
        <dbReference type="ARBA" id="ARBA00012438"/>
    </source>
</evidence>
<protein>
    <recommendedName>
        <fullName evidence="3">histidine kinase</fullName>
        <ecNumber evidence="3">2.7.13.3</ecNumber>
    </recommendedName>
</protein>
<proteinExistence type="predicted"/>
<dbReference type="SUPFAM" id="SSF55874">
    <property type="entry name" value="ATPase domain of HSP90 chaperone/DNA topoisomerase II/histidine kinase"/>
    <property type="match status" value="1"/>
</dbReference>
<keyword evidence="4" id="KW-1003">Cell membrane</keyword>
<keyword evidence="17" id="KW-1185">Reference proteome</keyword>
<dbReference type="GO" id="GO:0005524">
    <property type="term" value="F:ATP binding"/>
    <property type="evidence" value="ECO:0007669"/>
    <property type="project" value="UniProtKB-KW"/>
</dbReference>
<comment type="subcellular location">
    <subcellularLocation>
        <location evidence="2">Cell membrane</location>
        <topology evidence="2">Multi-pass membrane protein</topology>
    </subcellularLocation>
</comment>
<evidence type="ECO:0000256" key="10">
    <source>
        <dbReference type="ARBA" id="ARBA00022840"/>
    </source>
</evidence>
<evidence type="ECO:0000256" key="11">
    <source>
        <dbReference type="ARBA" id="ARBA00022989"/>
    </source>
</evidence>
<dbReference type="InterPro" id="IPR003594">
    <property type="entry name" value="HATPase_dom"/>
</dbReference>
<comment type="catalytic activity">
    <reaction evidence="1">
        <text>ATP + protein L-histidine = ADP + protein N-phospho-L-histidine.</text>
        <dbReference type="EC" id="2.7.13.3"/>
    </reaction>
</comment>
<keyword evidence="12" id="KW-0902">Two-component regulatory system</keyword>
<evidence type="ECO:0000256" key="5">
    <source>
        <dbReference type="ARBA" id="ARBA00022553"/>
    </source>
</evidence>
<dbReference type="PROSITE" id="PS50109">
    <property type="entry name" value="HIS_KIN"/>
    <property type="match status" value="1"/>
</dbReference>
<evidence type="ECO:0000313" key="17">
    <source>
        <dbReference type="Proteomes" id="UP000199095"/>
    </source>
</evidence>
<evidence type="ECO:0000256" key="7">
    <source>
        <dbReference type="ARBA" id="ARBA00022692"/>
    </source>
</evidence>
<name>A0A1I0FQ33_9BACI</name>
<dbReference type="InterPro" id="IPR036097">
    <property type="entry name" value="HisK_dim/P_sf"/>
</dbReference>
<evidence type="ECO:0000256" key="2">
    <source>
        <dbReference type="ARBA" id="ARBA00004651"/>
    </source>
</evidence>
<evidence type="ECO:0000313" key="16">
    <source>
        <dbReference type="EMBL" id="SET60561.1"/>
    </source>
</evidence>
<dbReference type="InterPro" id="IPR050398">
    <property type="entry name" value="HssS/ArlS-like"/>
</dbReference>
<keyword evidence="13" id="KW-0472">Membrane</keyword>
<dbReference type="Pfam" id="PF02518">
    <property type="entry name" value="HATPase_c"/>
    <property type="match status" value="1"/>
</dbReference>
<keyword evidence="14" id="KW-0175">Coiled coil</keyword>
<feature type="coiled-coil region" evidence="14">
    <location>
        <begin position="50"/>
        <end position="84"/>
    </location>
</feature>
<dbReference type="GO" id="GO:0005886">
    <property type="term" value="C:plasma membrane"/>
    <property type="evidence" value="ECO:0007669"/>
    <property type="project" value="UniProtKB-SubCell"/>
</dbReference>
<keyword evidence="9 16" id="KW-0418">Kinase</keyword>
<dbReference type="PANTHER" id="PTHR45528">
    <property type="entry name" value="SENSOR HISTIDINE KINASE CPXA"/>
    <property type="match status" value="1"/>
</dbReference>
<dbReference type="SMART" id="SM00388">
    <property type="entry name" value="HisKA"/>
    <property type="match status" value="1"/>
</dbReference>
<reference evidence="17" key="1">
    <citation type="submission" date="2016-10" db="EMBL/GenBank/DDBJ databases">
        <authorList>
            <person name="Varghese N."/>
            <person name="Submissions S."/>
        </authorList>
    </citation>
    <scope>NUCLEOTIDE SEQUENCE [LARGE SCALE GENOMIC DNA]</scope>
    <source>
        <strain evidence="17">CGMCC 1.3566</strain>
    </source>
</reference>
<evidence type="ECO:0000256" key="1">
    <source>
        <dbReference type="ARBA" id="ARBA00000085"/>
    </source>
</evidence>